<dbReference type="EMBL" id="LQXD01000071">
    <property type="protein sequence ID" value="OIJ20429.1"/>
    <property type="molecule type" value="Genomic_DNA"/>
</dbReference>
<reference evidence="4 5" key="2">
    <citation type="journal article" date="2017" name="Genome Announc.">
        <title>Draft Genome Sequences of Four Alkaliphilic Bacteria Belonging to the Anaerobacillus Genus.</title>
        <authorList>
            <person name="Bassil N.M."/>
            <person name="Lloyd J.R."/>
        </authorList>
    </citation>
    <scope>NUCLEOTIDE SEQUENCE [LARGE SCALE GENOMIC DNA]</scope>
    <source>
        <strain evidence="4 5">NB2006</strain>
    </source>
</reference>
<dbReference type="EMBL" id="CP063356">
    <property type="protein sequence ID" value="QOY34739.1"/>
    <property type="molecule type" value="Genomic_DNA"/>
</dbReference>
<feature type="coiled-coil region" evidence="1">
    <location>
        <begin position="54"/>
        <end position="109"/>
    </location>
</feature>
<dbReference type="RefSeq" id="WP_071316624.1">
    <property type="nucleotide sequence ID" value="NZ_CP063356.2"/>
</dbReference>
<dbReference type="EMBL" id="LQXD01000135">
    <property type="protein sequence ID" value="OIJ11449.1"/>
    <property type="molecule type" value="Genomic_DNA"/>
</dbReference>
<evidence type="ECO:0000313" key="2">
    <source>
        <dbReference type="EMBL" id="OIJ11449.1"/>
    </source>
</evidence>
<evidence type="ECO:0000256" key="1">
    <source>
        <dbReference type="SAM" id="Coils"/>
    </source>
</evidence>
<sequence>MKEKVTKIIVVIVFLLSVSAFLERDTKAVTDLPQSNEISSLFNFDNCSKTKKYIKTEINQISRLLNELEVLTSDLEADEDITLEQLKAVNAINSRIRGIEKKIEFIRKELNR</sequence>
<evidence type="ECO:0000313" key="5">
    <source>
        <dbReference type="Proteomes" id="UP000180175"/>
    </source>
</evidence>
<proteinExistence type="predicted"/>
<evidence type="ECO:0000313" key="4">
    <source>
        <dbReference type="EMBL" id="QOY34739.1"/>
    </source>
</evidence>
<accession>A0A1S2M6R3</accession>
<reference evidence="4" key="4">
    <citation type="submission" date="2020-10" db="EMBL/GenBank/DDBJ databases">
        <authorList>
            <person name="Bassil N.M."/>
            <person name="Lloyd J.R."/>
        </authorList>
    </citation>
    <scope>NUCLEOTIDE SEQUENCE</scope>
    <source>
        <strain evidence="4">NB2006</strain>
    </source>
</reference>
<dbReference type="AlphaFoldDB" id="A0A1S2M6R3"/>
<gene>
    <name evidence="4" type="ORF">AWH56_018705</name>
    <name evidence="3" type="ORF">AWH56_07885</name>
    <name evidence="2" type="ORF">AWH56_15765</name>
</gene>
<protein>
    <submittedName>
        <fullName evidence="3">Uncharacterized protein</fullName>
    </submittedName>
</protein>
<keyword evidence="1" id="KW-0175">Coiled coil</keyword>
<name>A0A1S2M6R3_9BACI</name>
<reference evidence="3 5" key="1">
    <citation type="submission" date="2016-10" db="EMBL/GenBank/DDBJ databases">
        <title>Draft genome sequences of four alkaliphilic bacteria belonging to the Anaerobacillus genus.</title>
        <authorList>
            <person name="Bassil N.M."/>
            <person name="Lloyd J.R."/>
        </authorList>
    </citation>
    <scope>NUCLEOTIDE SEQUENCE [LARGE SCALE GENOMIC DNA]</scope>
    <source>
        <strain evidence="3 5">NB2006</strain>
    </source>
</reference>
<dbReference type="KEGG" id="aia:AWH56_018705"/>
<dbReference type="Proteomes" id="UP000180175">
    <property type="component" value="Chromosome"/>
</dbReference>
<evidence type="ECO:0000313" key="3">
    <source>
        <dbReference type="EMBL" id="OIJ20429.1"/>
    </source>
</evidence>
<organism evidence="3 5">
    <name type="scientific">Anaerobacillus isosaccharinicus</name>
    <dbReference type="NCBI Taxonomy" id="1532552"/>
    <lineage>
        <taxon>Bacteria</taxon>
        <taxon>Bacillati</taxon>
        <taxon>Bacillota</taxon>
        <taxon>Bacilli</taxon>
        <taxon>Bacillales</taxon>
        <taxon>Bacillaceae</taxon>
        <taxon>Anaerobacillus</taxon>
    </lineage>
</organism>
<reference evidence="4 5" key="3">
    <citation type="journal article" date="2019" name="Int. J. Syst. Evol. Microbiol.">
        <title>Anaerobacillus isosaccharinicus sp. nov., an alkaliphilic bacterium which degrades isosaccharinic acid.</title>
        <authorList>
            <person name="Bassil N.M."/>
            <person name="Lloyd J.R."/>
        </authorList>
    </citation>
    <scope>NUCLEOTIDE SEQUENCE [LARGE SCALE GENOMIC DNA]</scope>
    <source>
        <strain evidence="4 5">NB2006</strain>
    </source>
</reference>
<keyword evidence="5" id="KW-1185">Reference proteome</keyword>